<proteinExistence type="predicted"/>
<feature type="domain" description="Heterokaryon incompatibility" evidence="1">
    <location>
        <begin position="21"/>
        <end position="174"/>
    </location>
</feature>
<dbReference type="EMBL" id="ML977515">
    <property type="protein sequence ID" value="KAF2125619.1"/>
    <property type="molecule type" value="Genomic_DNA"/>
</dbReference>
<organism evidence="2 3">
    <name type="scientific">Dothidotthia symphoricarpi CBS 119687</name>
    <dbReference type="NCBI Taxonomy" id="1392245"/>
    <lineage>
        <taxon>Eukaryota</taxon>
        <taxon>Fungi</taxon>
        <taxon>Dikarya</taxon>
        <taxon>Ascomycota</taxon>
        <taxon>Pezizomycotina</taxon>
        <taxon>Dothideomycetes</taxon>
        <taxon>Pleosporomycetidae</taxon>
        <taxon>Pleosporales</taxon>
        <taxon>Dothidotthiaceae</taxon>
        <taxon>Dothidotthia</taxon>
    </lineage>
</organism>
<dbReference type="PANTHER" id="PTHR33112">
    <property type="entry name" value="DOMAIN PROTEIN, PUTATIVE-RELATED"/>
    <property type="match status" value="1"/>
</dbReference>
<dbReference type="RefSeq" id="XP_033520011.1">
    <property type="nucleotide sequence ID" value="XM_033665217.1"/>
</dbReference>
<dbReference type="PANTHER" id="PTHR33112:SF12">
    <property type="entry name" value="HETEROKARYON INCOMPATIBILITY DOMAIN-CONTAINING PROTEIN"/>
    <property type="match status" value="1"/>
</dbReference>
<reference evidence="2" key="1">
    <citation type="journal article" date="2020" name="Stud. Mycol.">
        <title>101 Dothideomycetes genomes: a test case for predicting lifestyles and emergence of pathogens.</title>
        <authorList>
            <person name="Haridas S."/>
            <person name="Albert R."/>
            <person name="Binder M."/>
            <person name="Bloem J."/>
            <person name="Labutti K."/>
            <person name="Salamov A."/>
            <person name="Andreopoulos B."/>
            <person name="Baker S."/>
            <person name="Barry K."/>
            <person name="Bills G."/>
            <person name="Bluhm B."/>
            <person name="Cannon C."/>
            <person name="Castanera R."/>
            <person name="Culley D."/>
            <person name="Daum C."/>
            <person name="Ezra D."/>
            <person name="Gonzalez J."/>
            <person name="Henrissat B."/>
            <person name="Kuo A."/>
            <person name="Liang C."/>
            <person name="Lipzen A."/>
            <person name="Lutzoni F."/>
            <person name="Magnuson J."/>
            <person name="Mondo S."/>
            <person name="Nolan M."/>
            <person name="Ohm R."/>
            <person name="Pangilinan J."/>
            <person name="Park H.-J."/>
            <person name="Ramirez L."/>
            <person name="Alfaro M."/>
            <person name="Sun H."/>
            <person name="Tritt A."/>
            <person name="Yoshinaga Y."/>
            <person name="Zwiers L.-H."/>
            <person name="Turgeon B."/>
            <person name="Goodwin S."/>
            <person name="Spatafora J."/>
            <person name="Crous P."/>
            <person name="Grigoriev I."/>
        </authorList>
    </citation>
    <scope>NUCLEOTIDE SEQUENCE</scope>
    <source>
        <strain evidence="2">CBS 119687</strain>
    </source>
</reference>
<accession>A0A6A6A196</accession>
<dbReference type="AlphaFoldDB" id="A0A6A6A196"/>
<gene>
    <name evidence="2" type="ORF">P153DRAFT_323634</name>
</gene>
<protein>
    <submittedName>
        <fullName evidence="2">HET-domain-containing protein</fullName>
    </submittedName>
</protein>
<dbReference type="OrthoDB" id="5135333at2759"/>
<dbReference type="GeneID" id="54405649"/>
<keyword evidence="3" id="KW-1185">Reference proteome</keyword>
<dbReference type="InterPro" id="IPR010730">
    <property type="entry name" value="HET"/>
</dbReference>
<dbReference type="Proteomes" id="UP000799771">
    <property type="component" value="Unassembled WGS sequence"/>
</dbReference>
<feature type="non-terminal residue" evidence="2">
    <location>
        <position position="307"/>
    </location>
</feature>
<evidence type="ECO:0000313" key="2">
    <source>
        <dbReference type="EMBL" id="KAF2125619.1"/>
    </source>
</evidence>
<dbReference type="Pfam" id="PF06985">
    <property type="entry name" value="HET"/>
    <property type="match status" value="1"/>
</dbReference>
<sequence length="307" mass="34861">MFRVIDVIESCLVHVAFPSRYLALSYVWGKTVYLTTTKSNVQELEKAGAFNKHAAHLPRTIQDAILLTSEIGERYLWVDALCIVQDDYENKMDLINQMDKVYQGALCTIVAAAGTDSSAGLPGVSLSSPRKLAQRIINYGEERRIAISQSPFQRVLGQGADMCYWNKRAWTHQERLLSGRKLVFLEDGVHFNCQRMTWTEDVAAEKEDVKRHFQMYDFVGVSDEDVYFNGLGPGDGRSLVRKKDEYTLRGKNAVLPSFIDYCNLVHGHMGRDLTFEEDVLISFQGILNNISWSFGSFTQGMSDFYFS</sequence>
<name>A0A6A6A196_9PLEO</name>
<evidence type="ECO:0000313" key="3">
    <source>
        <dbReference type="Proteomes" id="UP000799771"/>
    </source>
</evidence>
<evidence type="ECO:0000259" key="1">
    <source>
        <dbReference type="Pfam" id="PF06985"/>
    </source>
</evidence>